<dbReference type="PROSITE" id="PS00107">
    <property type="entry name" value="PROTEIN_KINASE_ATP"/>
    <property type="match status" value="1"/>
</dbReference>
<feature type="compositionally biased region" description="Polar residues" evidence="11">
    <location>
        <begin position="567"/>
        <end position="603"/>
    </location>
</feature>
<dbReference type="PANTHER" id="PTHR47096:SF1">
    <property type="entry name" value="MISSHAPEN LIKE KINASE 1"/>
    <property type="match status" value="1"/>
</dbReference>
<dbReference type="FunFam" id="1.10.510.10:FF:000003">
    <property type="entry name" value="TRAF2 and NCK-interacting protein kinase isoform 4"/>
    <property type="match status" value="1"/>
</dbReference>
<feature type="region of interest" description="Disordered" evidence="11">
    <location>
        <begin position="320"/>
        <end position="462"/>
    </location>
</feature>
<dbReference type="SUPFAM" id="SSF56112">
    <property type="entry name" value="Protein kinase-like (PK-like)"/>
    <property type="match status" value="1"/>
</dbReference>
<feature type="compositionally biased region" description="Acidic residues" evidence="11">
    <location>
        <begin position="792"/>
        <end position="808"/>
    </location>
</feature>
<dbReference type="SMART" id="SM00036">
    <property type="entry name" value="CNH"/>
    <property type="match status" value="1"/>
</dbReference>
<evidence type="ECO:0000256" key="1">
    <source>
        <dbReference type="ARBA" id="ARBA00008874"/>
    </source>
</evidence>
<evidence type="ECO:0000256" key="2">
    <source>
        <dbReference type="ARBA" id="ARBA00012513"/>
    </source>
</evidence>
<comment type="catalytic activity">
    <reaction evidence="9">
        <text>L-seryl-[protein] + ATP = O-phospho-L-seryl-[protein] + ADP + H(+)</text>
        <dbReference type="Rhea" id="RHEA:17989"/>
        <dbReference type="Rhea" id="RHEA-COMP:9863"/>
        <dbReference type="Rhea" id="RHEA-COMP:11604"/>
        <dbReference type="ChEBI" id="CHEBI:15378"/>
        <dbReference type="ChEBI" id="CHEBI:29999"/>
        <dbReference type="ChEBI" id="CHEBI:30616"/>
        <dbReference type="ChEBI" id="CHEBI:83421"/>
        <dbReference type="ChEBI" id="CHEBI:456216"/>
        <dbReference type="EC" id="2.7.11.1"/>
    </reaction>
</comment>
<dbReference type="GO" id="GO:0005524">
    <property type="term" value="F:ATP binding"/>
    <property type="evidence" value="ECO:0007669"/>
    <property type="project" value="UniProtKB-UniRule"/>
</dbReference>
<protein>
    <recommendedName>
        <fullName evidence="2">non-specific serine/threonine protein kinase</fullName>
        <ecNumber evidence="2">2.7.11.1</ecNumber>
    </recommendedName>
</protein>
<feature type="compositionally biased region" description="Basic and acidic residues" evidence="11">
    <location>
        <begin position="556"/>
        <end position="565"/>
    </location>
</feature>
<evidence type="ECO:0000259" key="12">
    <source>
        <dbReference type="PROSITE" id="PS50011"/>
    </source>
</evidence>
<dbReference type="GO" id="GO:0005829">
    <property type="term" value="C:cytosol"/>
    <property type="evidence" value="ECO:0007669"/>
    <property type="project" value="TreeGrafter"/>
</dbReference>
<dbReference type="InterPro" id="IPR001180">
    <property type="entry name" value="CNH_dom"/>
</dbReference>
<sequence>MTIILEEAGIFLILCVVLSTKLKILNVFAKNRNQQKNGLWLGFIDPAGIFELVEVVGNGTYGQVYKGRHVKTGQLAAIKVMDVTEEEEEEIKAEINMLKKYSHHRNIATYYGAFVKKSPPGHDDQLWLVMEFCGAGSVTDLVKNTKGSSLKEDWIAYICREILRGLSHLHAHKVIHRDIKGQNVLLTENAEVKLVDFGVSAQLDRTVGRRNTFIGTPYWMAPEVIACDENPDSTYDYRSDIWSLGITAIEMAEGAPPLCDMHPMRALFLIPRNPPPKLKSKKWSKKFIDFIEGCLVKTYPSRPSTEQLLKHSFIRDQPTERQVRIQLKDHIDRTRKKRGDKEETEYEYSGSDEEDENRGDDRESSSILNVPGESTLRRDFQRLQQENKERSEAHKRQQAQLAAQRRDPEEHKRQLLHDRQKRIEEQKEQRRRLEEQQRKEREMVRQQDKGPHRRLDDMRREEDRRLAEREQEFIRHKLEEEQRQLEILQQQLLQEQALLMEYKRKQLEEQRQSERLQRQLQQEHAYLVSLQQQQQEKKPQLYHYNKNMESNNKPTWAREVEERSKLNRQGSPKICTTVSDTAIQSRSDSISQSGVGQSAQTPPMQRPVEPQGGQGKDPSLIPAPRPIHSRELVRQNSDPTSETPAPQAHQIREERGPWIRLPDMELPPKIPQRTASIATALNTNLTSGIRHPVRASNPDLSRNDRWERGDSMSILSNLPQTGSLERHRILSSSKMDSPVHSHDSRHKPGESRTSSRPGRPADHGLFAKERAEEQPRPPVKANDYSSSSESSESSEESESGEGPEEEESPTERHRDADTDSVNTMVVHEDEGEGGDGEQAGGYGDQTMLVQRTPEKRSHNGYTNLPDVVQPSHSPTDSATHSSPGKDSVYDYQSRGLVKASGKSSFTTFVDLGMYHSPGGTGESMSVASSRFEQLKMEVRKGSMVNVNPTNTRPPNDTPEIRKYKKRFNSEILCAALWGVNLLVGTENGLKLLDRSGQGKVYPLINSRRFQQMDVLEGLNLLITISGKKNKVRVYYLAWLRNKILHNDPEVEKKQGWTTVGEMEGCVHYKVVKYERIKFLVIALKNAVEVYAWAPKPYHKFMAFKSFADLPHRPVLVDLTVEEGQRLKVIYGSCAGFHAIDVDSGNNYDIYIPVHIQSHVTPHAIVFLPSSDGMEMLLCYEDEGVYVNTYGRIIKDVVLQWGEMPTSVAHICSNQIMGWGEKAIEIRSVETGHLDGVFMHKRAQRLKFLCERNDKVFFASVRSGGSSQVYFMTLNRNCIMNW</sequence>
<keyword evidence="4" id="KW-0808">Transferase</keyword>
<feature type="domain" description="Protein kinase" evidence="12">
    <location>
        <begin position="50"/>
        <end position="314"/>
    </location>
</feature>
<dbReference type="SMART" id="SM00220">
    <property type="entry name" value="S_TKc"/>
    <property type="match status" value="1"/>
</dbReference>
<evidence type="ECO:0000256" key="6">
    <source>
        <dbReference type="ARBA" id="ARBA00022777"/>
    </source>
</evidence>
<feature type="compositionally biased region" description="Acidic residues" evidence="11">
    <location>
        <begin position="342"/>
        <end position="358"/>
    </location>
</feature>
<reference evidence="14" key="1">
    <citation type="submission" date="2023-05" db="EMBL/GenBank/DDBJ databases">
        <title>High-quality long-read genome of Scophthalmus maximus.</title>
        <authorList>
            <person name="Lien S."/>
            <person name="Martinez P."/>
        </authorList>
    </citation>
    <scope>NUCLEOTIDE SEQUENCE [LARGE SCALE GENOMIC DNA]</scope>
</reference>
<feature type="compositionally biased region" description="Polar residues" evidence="11">
    <location>
        <begin position="870"/>
        <end position="884"/>
    </location>
</feature>
<dbReference type="InterPro" id="IPR011009">
    <property type="entry name" value="Kinase-like_dom_sf"/>
</dbReference>
<dbReference type="Gene3D" id="3.30.200.20">
    <property type="entry name" value="Phosphorylase Kinase, domain 1"/>
    <property type="match status" value="1"/>
</dbReference>
<keyword evidence="7 10" id="KW-0067">ATP-binding</keyword>
<comment type="similarity">
    <text evidence="1">Belongs to the protein kinase superfamily. STE Ser/Thr protein kinase family. STE20 subfamily.</text>
</comment>
<keyword evidence="3" id="KW-0723">Serine/threonine-protein kinase</keyword>
<keyword evidence="6" id="KW-0418">Kinase</keyword>
<dbReference type="CDD" id="cd06636">
    <property type="entry name" value="STKc_MAP4K4_6_N"/>
    <property type="match status" value="1"/>
</dbReference>
<feature type="compositionally biased region" description="Polar residues" evidence="11">
    <location>
        <begin position="634"/>
        <end position="644"/>
    </location>
</feature>
<evidence type="ECO:0000256" key="7">
    <source>
        <dbReference type="ARBA" id="ARBA00022840"/>
    </source>
</evidence>
<dbReference type="Ensembl" id="ENSSMAT00000024611.2">
    <property type="protein sequence ID" value="ENSSMAP00000024319.2"/>
    <property type="gene ID" value="ENSSMAG00000014811.2"/>
</dbReference>
<dbReference type="PROSITE" id="PS00108">
    <property type="entry name" value="PROTEIN_KINASE_ST"/>
    <property type="match status" value="1"/>
</dbReference>
<reference evidence="14" key="2">
    <citation type="submission" date="2025-08" db="UniProtKB">
        <authorList>
            <consortium name="Ensembl"/>
        </authorList>
    </citation>
    <scope>IDENTIFICATION</scope>
</reference>
<dbReference type="Pfam" id="PF00069">
    <property type="entry name" value="Pkinase"/>
    <property type="match status" value="1"/>
</dbReference>
<feature type="region of interest" description="Disordered" evidence="11">
    <location>
        <begin position="856"/>
        <end position="887"/>
    </location>
</feature>
<feature type="region of interest" description="Disordered" evidence="11">
    <location>
        <begin position="732"/>
        <end position="820"/>
    </location>
</feature>
<name>A0A8D3AVQ5_SCOMX</name>
<proteinExistence type="inferred from homology"/>
<dbReference type="InterPro" id="IPR000719">
    <property type="entry name" value="Prot_kinase_dom"/>
</dbReference>
<dbReference type="PROSITE" id="PS50219">
    <property type="entry name" value="CNH"/>
    <property type="match status" value="1"/>
</dbReference>
<feature type="region of interest" description="Disordered" evidence="11">
    <location>
        <begin position="546"/>
        <end position="661"/>
    </location>
</feature>
<feature type="compositionally biased region" description="Basic and acidic residues" evidence="11">
    <location>
        <begin position="404"/>
        <end position="462"/>
    </location>
</feature>
<feature type="domain" description="CNH" evidence="13">
    <location>
        <begin position="968"/>
        <end position="1255"/>
    </location>
</feature>
<dbReference type="EC" id="2.7.11.1" evidence="2"/>
<feature type="compositionally biased region" description="Basic and acidic residues" evidence="11">
    <location>
        <begin position="320"/>
        <end position="332"/>
    </location>
</feature>
<evidence type="ECO:0000256" key="11">
    <source>
        <dbReference type="SAM" id="MobiDB-lite"/>
    </source>
</evidence>
<dbReference type="Proteomes" id="UP000694558">
    <property type="component" value="Chromosome 4"/>
</dbReference>
<evidence type="ECO:0000313" key="14">
    <source>
        <dbReference type="Ensembl" id="ENSSMAP00000024319.2"/>
    </source>
</evidence>
<dbReference type="FunFam" id="3.30.200.20:FF:000006">
    <property type="entry name" value="TRAF2 and NCK-interacting protein kinase isoform 4"/>
    <property type="match status" value="1"/>
</dbReference>
<organism evidence="14 15">
    <name type="scientific">Scophthalmus maximus</name>
    <name type="common">Turbot</name>
    <name type="synonym">Psetta maxima</name>
    <dbReference type="NCBI Taxonomy" id="52904"/>
    <lineage>
        <taxon>Eukaryota</taxon>
        <taxon>Metazoa</taxon>
        <taxon>Chordata</taxon>
        <taxon>Craniata</taxon>
        <taxon>Vertebrata</taxon>
        <taxon>Euteleostomi</taxon>
        <taxon>Actinopterygii</taxon>
        <taxon>Neopterygii</taxon>
        <taxon>Teleostei</taxon>
        <taxon>Neoteleostei</taxon>
        <taxon>Acanthomorphata</taxon>
        <taxon>Carangaria</taxon>
        <taxon>Pleuronectiformes</taxon>
        <taxon>Pleuronectoidei</taxon>
        <taxon>Scophthalmidae</taxon>
        <taxon>Scophthalmus</taxon>
    </lineage>
</organism>
<evidence type="ECO:0000256" key="4">
    <source>
        <dbReference type="ARBA" id="ARBA00022679"/>
    </source>
</evidence>
<dbReference type="GeneTree" id="ENSGT00950000183196"/>
<dbReference type="Gene3D" id="1.10.510.10">
    <property type="entry name" value="Transferase(Phosphotransferase) domain 1"/>
    <property type="match status" value="1"/>
</dbReference>
<feature type="compositionally biased region" description="Basic and acidic residues" evidence="11">
    <location>
        <begin position="375"/>
        <end position="395"/>
    </location>
</feature>
<dbReference type="InterPro" id="IPR051700">
    <property type="entry name" value="STE20_Ser-Thr_kinase"/>
</dbReference>
<feature type="binding site" evidence="10">
    <location>
        <position position="79"/>
    </location>
    <ligand>
        <name>ATP</name>
        <dbReference type="ChEBI" id="CHEBI:30616"/>
    </ligand>
</feature>
<evidence type="ECO:0000256" key="8">
    <source>
        <dbReference type="ARBA" id="ARBA00047899"/>
    </source>
</evidence>
<accession>A0A8D3AVQ5</accession>
<dbReference type="Pfam" id="PF00780">
    <property type="entry name" value="CNH"/>
    <property type="match status" value="1"/>
</dbReference>
<dbReference type="PROSITE" id="PS50011">
    <property type="entry name" value="PROTEIN_KINASE_DOM"/>
    <property type="match status" value="1"/>
</dbReference>
<evidence type="ECO:0000256" key="3">
    <source>
        <dbReference type="ARBA" id="ARBA00022527"/>
    </source>
</evidence>
<dbReference type="GO" id="GO:0004674">
    <property type="term" value="F:protein serine/threonine kinase activity"/>
    <property type="evidence" value="ECO:0007669"/>
    <property type="project" value="UniProtKB-KW"/>
</dbReference>
<feature type="compositionally biased region" description="Basic and acidic residues" evidence="11">
    <location>
        <begin position="759"/>
        <end position="775"/>
    </location>
</feature>
<evidence type="ECO:0000256" key="5">
    <source>
        <dbReference type="ARBA" id="ARBA00022741"/>
    </source>
</evidence>
<keyword evidence="5 10" id="KW-0547">Nucleotide-binding</keyword>
<evidence type="ECO:0000256" key="9">
    <source>
        <dbReference type="ARBA" id="ARBA00048679"/>
    </source>
</evidence>
<comment type="catalytic activity">
    <reaction evidence="8">
        <text>L-threonyl-[protein] + ATP = O-phospho-L-threonyl-[protein] + ADP + H(+)</text>
        <dbReference type="Rhea" id="RHEA:46608"/>
        <dbReference type="Rhea" id="RHEA-COMP:11060"/>
        <dbReference type="Rhea" id="RHEA-COMP:11605"/>
        <dbReference type="ChEBI" id="CHEBI:15378"/>
        <dbReference type="ChEBI" id="CHEBI:30013"/>
        <dbReference type="ChEBI" id="CHEBI:30616"/>
        <dbReference type="ChEBI" id="CHEBI:61977"/>
        <dbReference type="ChEBI" id="CHEBI:456216"/>
        <dbReference type="EC" id="2.7.11.1"/>
    </reaction>
</comment>
<evidence type="ECO:0000259" key="13">
    <source>
        <dbReference type="PROSITE" id="PS50219"/>
    </source>
</evidence>
<gene>
    <name evidence="14" type="primary">mink1</name>
</gene>
<evidence type="ECO:0000256" key="10">
    <source>
        <dbReference type="PROSITE-ProRule" id="PRU10141"/>
    </source>
</evidence>
<evidence type="ECO:0000313" key="15">
    <source>
        <dbReference type="Proteomes" id="UP000694558"/>
    </source>
</evidence>
<feature type="compositionally biased region" description="Basic and acidic residues" evidence="11">
    <location>
        <begin position="737"/>
        <end position="750"/>
    </location>
</feature>
<dbReference type="PANTHER" id="PTHR47096">
    <property type="entry name" value="MISSHAPEN LIKE KINASE 1"/>
    <property type="match status" value="1"/>
</dbReference>
<dbReference type="InterPro" id="IPR008271">
    <property type="entry name" value="Ser/Thr_kinase_AS"/>
</dbReference>
<dbReference type="InterPro" id="IPR017441">
    <property type="entry name" value="Protein_kinase_ATP_BS"/>
</dbReference>